<reference evidence="2" key="1">
    <citation type="submission" date="2018-10" db="EMBL/GenBank/DDBJ databases">
        <authorList>
            <person name="Vincent A.T."/>
            <person name="Schiettekatte O."/>
            <person name="Bourhy P."/>
            <person name="Veyrier F.J."/>
            <person name="Picardeau M."/>
        </authorList>
    </citation>
    <scope>NUCLEOTIDE SEQUENCE</scope>
    <source>
        <strain evidence="2">201800281</strain>
    </source>
</reference>
<dbReference type="Proteomes" id="UP000297918">
    <property type="component" value="Unassembled WGS sequence"/>
</dbReference>
<keyword evidence="4" id="KW-1185">Reference proteome</keyword>
<dbReference type="OrthoDB" id="337812at2"/>
<evidence type="ECO:0000313" key="2">
    <source>
        <dbReference type="EMBL" id="TGK88658.1"/>
    </source>
</evidence>
<comment type="caution">
    <text evidence="1">The sequence shown here is derived from an EMBL/GenBank/DDBJ whole genome shotgun (WGS) entry which is preliminary data.</text>
</comment>
<name>A0A4R9IJR9_9LEPT</name>
<evidence type="ECO:0000313" key="1">
    <source>
        <dbReference type="EMBL" id="TGK88008.1"/>
    </source>
</evidence>
<dbReference type="InterPro" id="IPR016155">
    <property type="entry name" value="Mopterin_synth/thiamin_S_b"/>
</dbReference>
<dbReference type="Proteomes" id="UP000297394">
    <property type="component" value="Unassembled WGS sequence"/>
</dbReference>
<evidence type="ECO:0000313" key="3">
    <source>
        <dbReference type="Proteomes" id="UP000297394"/>
    </source>
</evidence>
<accession>A0A4R9IJR9</accession>
<dbReference type="Pfam" id="PF02597">
    <property type="entry name" value="ThiS"/>
    <property type="match status" value="1"/>
</dbReference>
<dbReference type="RefSeq" id="WP_135747531.1">
    <property type="nucleotide sequence ID" value="NZ_RQFL01000031.1"/>
</dbReference>
<evidence type="ECO:0000313" key="4">
    <source>
        <dbReference type="Proteomes" id="UP000297918"/>
    </source>
</evidence>
<dbReference type="InterPro" id="IPR012675">
    <property type="entry name" value="Beta-grasp_dom_sf"/>
</dbReference>
<reference evidence="3 4" key="2">
    <citation type="journal article" date="2019" name="PLoS Negl. Trop. Dis.">
        <title>Revisiting the worldwide diversity of Leptospira species in the environment.</title>
        <authorList>
            <person name="Vincent A.T."/>
            <person name="Schiettekatte O."/>
            <person name="Bourhy P."/>
            <person name="Veyrier F.J."/>
            <person name="Picardeau M."/>
        </authorList>
    </citation>
    <scope>NUCLEOTIDE SEQUENCE [LARGE SCALE GENOMIC DNA]</scope>
    <source>
        <strain evidence="1 3">201800280</strain>
        <strain evidence="4">201800281</strain>
    </source>
</reference>
<dbReference type="InterPro" id="IPR003749">
    <property type="entry name" value="ThiS/MoaD-like"/>
</dbReference>
<dbReference type="EMBL" id="RQFL01000031">
    <property type="protein sequence ID" value="TGK88658.1"/>
    <property type="molecule type" value="Genomic_DNA"/>
</dbReference>
<gene>
    <name evidence="1" type="ORF">EHQ23_03935</name>
    <name evidence="2" type="ORF">EHQ26_16460</name>
</gene>
<dbReference type="EMBL" id="RQFM01000010">
    <property type="protein sequence ID" value="TGK88008.1"/>
    <property type="molecule type" value="Genomic_DNA"/>
</dbReference>
<proteinExistence type="predicted"/>
<dbReference type="Gene3D" id="3.10.20.30">
    <property type="match status" value="1"/>
</dbReference>
<dbReference type="AlphaFoldDB" id="A0A4R9IJR9"/>
<dbReference type="SUPFAM" id="SSF54285">
    <property type="entry name" value="MoaD/ThiS"/>
    <property type="match status" value="1"/>
</dbReference>
<organism evidence="1 3">
    <name type="scientific">Leptospira bourretii</name>
    <dbReference type="NCBI Taxonomy" id="2484962"/>
    <lineage>
        <taxon>Bacteria</taxon>
        <taxon>Pseudomonadati</taxon>
        <taxon>Spirochaetota</taxon>
        <taxon>Spirochaetia</taxon>
        <taxon>Leptospirales</taxon>
        <taxon>Leptospiraceae</taxon>
        <taxon>Leptospira</taxon>
    </lineage>
</organism>
<protein>
    <submittedName>
        <fullName evidence="1">MoaD/ThiS family protein</fullName>
    </submittedName>
</protein>
<sequence>MKIQLLSFAALKDFFPPKQELSLDGIHTVFDLKNYLQNKNPDASNLIKVSRISINQIIAKDSDTITEGSIVAVLPPSSGG</sequence>